<protein>
    <recommendedName>
        <fullName evidence="1">Mycothiol-dependent maleylpyruvate isomerase metal-binding domain-containing protein</fullName>
    </recommendedName>
</protein>
<comment type="caution">
    <text evidence="2">The sequence shown here is derived from an EMBL/GenBank/DDBJ whole genome shotgun (WGS) entry which is preliminary data.</text>
</comment>
<dbReference type="Proteomes" id="UP000619260">
    <property type="component" value="Unassembled WGS sequence"/>
</dbReference>
<dbReference type="InterPro" id="IPR034660">
    <property type="entry name" value="DinB/YfiT-like"/>
</dbReference>
<evidence type="ECO:0000313" key="2">
    <source>
        <dbReference type="EMBL" id="GIJ49648.1"/>
    </source>
</evidence>
<dbReference type="InterPro" id="IPR017520">
    <property type="entry name" value="CHP03086"/>
</dbReference>
<accession>A0A8J4DU31</accession>
<dbReference type="InterPro" id="IPR024344">
    <property type="entry name" value="MDMPI_metal-binding"/>
</dbReference>
<dbReference type="SUPFAM" id="SSF109854">
    <property type="entry name" value="DinB/YfiT-like putative metalloenzymes"/>
    <property type="match status" value="1"/>
</dbReference>
<sequence length="198" mass="20202">MTFPVLSTALDALRRVATGAVAADRLDDPTPCAEWTVAQVLFHAAGDQHAWASVVGGGASPLPSYNPFDPPRRLDGGVENTVAKAIEAATGAWAGVDPAAASVSTPLPPTPELAPELAAAACALDAAVHAWDVAVATGQPTPLSAALAEQLMPAARATAEPLRGFAYAAALPARDGDDAADALLRYLGRDPRWTPDGH</sequence>
<name>A0A8J4DU31_9ACTN</name>
<feature type="domain" description="Mycothiol-dependent maleylpyruvate isomerase metal-binding" evidence="1">
    <location>
        <begin position="8"/>
        <end position="134"/>
    </location>
</feature>
<dbReference type="RefSeq" id="WP_203903122.1">
    <property type="nucleotide sequence ID" value="NZ_BOPF01000029.1"/>
</dbReference>
<dbReference type="GO" id="GO:0046872">
    <property type="term" value="F:metal ion binding"/>
    <property type="evidence" value="ECO:0007669"/>
    <property type="project" value="InterPro"/>
</dbReference>
<dbReference type="AlphaFoldDB" id="A0A8J4DU31"/>
<evidence type="ECO:0000313" key="3">
    <source>
        <dbReference type="Proteomes" id="UP000619260"/>
    </source>
</evidence>
<dbReference type="InterPro" id="IPR017517">
    <property type="entry name" value="Maleyloyr_isom"/>
</dbReference>
<evidence type="ECO:0000259" key="1">
    <source>
        <dbReference type="Pfam" id="PF11716"/>
    </source>
</evidence>
<gene>
    <name evidence="2" type="ORF">Val02_65340</name>
</gene>
<reference evidence="2" key="1">
    <citation type="submission" date="2021-01" db="EMBL/GenBank/DDBJ databases">
        <title>Whole genome shotgun sequence of Virgisporangium aliadipatigenens NBRC 105644.</title>
        <authorList>
            <person name="Komaki H."/>
            <person name="Tamura T."/>
        </authorList>
    </citation>
    <scope>NUCLEOTIDE SEQUENCE</scope>
    <source>
        <strain evidence="2">NBRC 105644</strain>
    </source>
</reference>
<dbReference type="NCBIfam" id="TIGR03083">
    <property type="entry name" value="maleylpyruvate isomerase family mycothiol-dependent enzyme"/>
    <property type="match status" value="1"/>
</dbReference>
<dbReference type="Pfam" id="PF11716">
    <property type="entry name" value="MDMPI_N"/>
    <property type="match status" value="1"/>
</dbReference>
<proteinExistence type="predicted"/>
<dbReference type="NCBIfam" id="TIGR03086">
    <property type="entry name" value="TIGR03086 family metal-binding protein"/>
    <property type="match status" value="1"/>
</dbReference>
<organism evidence="2 3">
    <name type="scientific">Virgisporangium aliadipatigenens</name>
    <dbReference type="NCBI Taxonomy" id="741659"/>
    <lineage>
        <taxon>Bacteria</taxon>
        <taxon>Bacillati</taxon>
        <taxon>Actinomycetota</taxon>
        <taxon>Actinomycetes</taxon>
        <taxon>Micromonosporales</taxon>
        <taxon>Micromonosporaceae</taxon>
        <taxon>Virgisporangium</taxon>
    </lineage>
</organism>
<dbReference type="EMBL" id="BOPF01000029">
    <property type="protein sequence ID" value="GIJ49648.1"/>
    <property type="molecule type" value="Genomic_DNA"/>
</dbReference>
<keyword evidence="3" id="KW-1185">Reference proteome</keyword>
<dbReference type="Gene3D" id="1.20.120.450">
    <property type="entry name" value="dinb family like domain"/>
    <property type="match status" value="1"/>
</dbReference>